<comment type="catalytic activity">
    <reaction evidence="7">
        <text>adenosine(1518)/adenosine(1519) in 16S rRNA + 4 S-adenosyl-L-methionine = N(6)-dimethyladenosine(1518)/N(6)-dimethyladenosine(1519) in 16S rRNA + 4 S-adenosyl-L-homocysteine + 4 H(+)</text>
        <dbReference type="Rhea" id="RHEA:19609"/>
        <dbReference type="Rhea" id="RHEA-COMP:10232"/>
        <dbReference type="Rhea" id="RHEA-COMP:10233"/>
        <dbReference type="ChEBI" id="CHEBI:15378"/>
        <dbReference type="ChEBI" id="CHEBI:57856"/>
        <dbReference type="ChEBI" id="CHEBI:59789"/>
        <dbReference type="ChEBI" id="CHEBI:74411"/>
        <dbReference type="ChEBI" id="CHEBI:74493"/>
        <dbReference type="EC" id="2.1.1.182"/>
    </reaction>
</comment>
<dbReference type="InterPro" id="IPR029063">
    <property type="entry name" value="SAM-dependent_MTases_sf"/>
</dbReference>
<comment type="function">
    <text evidence="7">Specifically dimethylates two adjacent adenosines (A1518 and A1519) in the loop of a conserved hairpin near the 3'-end of 16S rRNA in the 30S particle. May play a critical role in biogenesis of 30S subunits.</text>
</comment>
<evidence type="ECO:0000313" key="11">
    <source>
        <dbReference type="Proteomes" id="UP000516305"/>
    </source>
</evidence>
<evidence type="ECO:0000256" key="3">
    <source>
        <dbReference type="ARBA" id="ARBA00022603"/>
    </source>
</evidence>
<evidence type="ECO:0000256" key="8">
    <source>
        <dbReference type="PROSITE-ProRule" id="PRU01026"/>
    </source>
</evidence>
<dbReference type="Pfam" id="PF00398">
    <property type="entry name" value="RrnaAD"/>
    <property type="match status" value="1"/>
</dbReference>
<feature type="binding site" evidence="7 8">
    <location>
        <position position="102"/>
    </location>
    <ligand>
        <name>S-adenosyl-L-methionine</name>
        <dbReference type="ChEBI" id="CHEBI:59789"/>
    </ligand>
</feature>
<evidence type="ECO:0000256" key="6">
    <source>
        <dbReference type="ARBA" id="ARBA00022884"/>
    </source>
</evidence>
<keyword evidence="11" id="KW-1185">Reference proteome</keyword>
<keyword evidence="4 7" id="KW-0808">Transferase</keyword>
<dbReference type="PANTHER" id="PTHR11727:SF7">
    <property type="entry name" value="DIMETHYLADENOSINE TRANSFERASE-RELATED"/>
    <property type="match status" value="1"/>
</dbReference>
<dbReference type="CDD" id="cd02440">
    <property type="entry name" value="AdoMet_MTases"/>
    <property type="match status" value="1"/>
</dbReference>
<accession>A0A7H0VFC5</accession>
<feature type="binding site" evidence="7 8">
    <location>
        <position position="38"/>
    </location>
    <ligand>
        <name>S-adenosyl-L-methionine</name>
        <dbReference type="ChEBI" id="CHEBI:59789"/>
    </ligand>
</feature>
<evidence type="ECO:0000256" key="7">
    <source>
        <dbReference type="HAMAP-Rule" id="MF_00607"/>
    </source>
</evidence>
<dbReference type="PROSITE" id="PS01131">
    <property type="entry name" value="RRNA_A_DIMETH"/>
    <property type="match status" value="1"/>
</dbReference>
<dbReference type="EMBL" id="CP060139">
    <property type="protein sequence ID" value="QNR24423.1"/>
    <property type="molecule type" value="Genomic_DNA"/>
</dbReference>
<evidence type="ECO:0000313" key="10">
    <source>
        <dbReference type="EMBL" id="QNR24423.1"/>
    </source>
</evidence>
<dbReference type="InterPro" id="IPR020596">
    <property type="entry name" value="rRNA_Ade_Mease_Trfase_CS"/>
</dbReference>
<evidence type="ECO:0000256" key="5">
    <source>
        <dbReference type="ARBA" id="ARBA00022691"/>
    </source>
</evidence>
<evidence type="ECO:0000256" key="4">
    <source>
        <dbReference type="ARBA" id="ARBA00022679"/>
    </source>
</evidence>
<reference evidence="10 11" key="1">
    <citation type="submission" date="2020-08" db="EMBL/GenBank/DDBJ databases">
        <title>Croceimicrobium hydrocarbonivorans gen. nov., sp. nov., a novel marine bacterium isolated from a bacterial consortium that degrades polyethylene terephthalate.</title>
        <authorList>
            <person name="Liu R."/>
        </authorList>
    </citation>
    <scope>NUCLEOTIDE SEQUENCE [LARGE SCALE GENOMIC DNA]</scope>
    <source>
        <strain evidence="10 11">A20-9</strain>
    </source>
</reference>
<dbReference type="InterPro" id="IPR020598">
    <property type="entry name" value="rRNA_Ade_methylase_Trfase_N"/>
</dbReference>
<keyword evidence="6 7" id="KW-0694">RNA-binding</keyword>
<keyword evidence="2 7" id="KW-0698">rRNA processing</keyword>
<evidence type="ECO:0000256" key="1">
    <source>
        <dbReference type="ARBA" id="ARBA00022490"/>
    </source>
</evidence>
<dbReference type="Gene3D" id="1.10.8.100">
    <property type="entry name" value="Ribosomal RNA adenine dimethylase-like, domain 2"/>
    <property type="match status" value="1"/>
</dbReference>
<dbReference type="AlphaFoldDB" id="A0A7H0VFC5"/>
<dbReference type="InterPro" id="IPR001737">
    <property type="entry name" value="KsgA/Erm"/>
</dbReference>
<feature type="binding site" evidence="7 8">
    <location>
        <position position="11"/>
    </location>
    <ligand>
        <name>S-adenosyl-L-methionine</name>
        <dbReference type="ChEBI" id="CHEBI:59789"/>
    </ligand>
</feature>
<comment type="similarity">
    <text evidence="7">Belongs to the class I-like SAM-binding methyltransferase superfamily. rRNA adenine N(6)-methyltransferase family. RsmA subfamily.</text>
</comment>
<dbReference type="GO" id="GO:0052908">
    <property type="term" value="F:16S rRNA (adenine(1518)-N(6)/adenine(1519)-N(6))-dimethyltransferase activity"/>
    <property type="evidence" value="ECO:0007669"/>
    <property type="project" value="UniProtKB-EC"/>
</dbReference>
<gene>
    <name evidence="7 10" type="primary">rsmA</name>
    <name evidence="7" type="synonym">ksgA</name>
    <name evidence="10" type="ORF">H4K34_00870</name>
</gene>
<feature type="binding site" evidence="7 8">
    <location>
        <position position="59"/>
    </location>
    <ligand>
        <name>S-adenosyl-L-methionine</name>
        <dbReference type="ChEBI" id="CHEBI:59789"/>
    </ligand>
</feature>
<evidence type="ECO:0000256" key="2">
    <source>
        <dbReference type="ARBA" id="ARBA00022552"/>
    </source>
</evidence>
<proteinExistence type="inferred from homology"/>
<organism evidence="10 11">
    <name type="scientific">Croceimicrobium hydrocarbonivorans</name>
    <dbReference type="NCBI Taxonomy" id="2761580"/>
    <lineage>
        <taxon>Bacteria</taxon>
        <taxon>Pseudomonadati</taxon>
        <taxon>Bacteroidota</taxon>
        <taxon>Flavobacteriia</taxon>
        <taxon>Flavobacteriales</taxon>
        <taxon>Owenweeksiaceae</taxon>
        <taxon>Croceimicrobium</taxon>
    </lineage>
</organism>
<keyword evidence="5 7" id="KW-0949">S-adenosyl-L-methionine</keyword>
<evidence type="ECO:0000259" key="9">
    <source>
        <dbReference type="SMART" id="SM00650"/>
    </source>
</evidence>
<dbReference type="RefSeq" id="WP_210758950.1">
    <property type="nucleotide sequence ID" value="NZ_CP060139.1"/>
</dbReference>
<dbReference type="EC" id="2.1.1.182" evidence="7"/>
<dbReference type="Proteomes" id="UP000516305">
    <property type="component" value="Chromosome"/>
</dbReference>
<dbReference type="SMART" id="SM00650">
    <property type="entry name" value="rADc"/>
    <property type="match status" value="1"/>
</dbReference>
<dbReference type="Gene3D" id="3.40.50.150">
    <property type="entry name" value="Vaccinia Virus protein VP39"/>
    <property type="match status" value="1"/>
</dbReference>
<feature type="binding site" evidence="7 8">
    <location>
        <position position="83"/>
    </location>
    <ligand>
        <name>S-adenosyl-L-methionine</name>
        <dbReference type="ChEBI" id="CHEBI:59789"/>
    </ligand>
</feature>
<comment type="subcellular location">
    <subcellularLocation>
        <location evidence="7">Cytoplasm</location>
    </subcellularLocation>
</comment>
<dbReference type="HAMAP" id="MF_00607">
    <property type="entry name" value="16SrRNA_methyltr_A"/>
    <property type="match status" value="1"/>
</dbReference>
<feature type="binding site" evidence="7 8">
    <location>
        <position position="13"/>
    </location>
    <ligand>
        <name>S-adenosyl-L-methionine</name>
        <dbReference type="ChEBI" id="CHEBI:59789"/>
    </ligand>
</feature>
<dbReference type="KEGG" id="chyd:H4K34_00870"/>
<name>A0A7H0VFC5_9FLAO</name>
<dbReference type="PANTHER" id="PTHR11727">
    <property type="entry name" value="DIMETHYLADENOSINE TRANSFERASE"/>
    <property type="match status" value="1"/>
</dbReference>
<dbReference type="InterPro" id="IPR023165">
    <property type="entry name" value="rRNA_Ade_diMease-like_C"/>
</dbReference>
<keyword evidence="3 7" id="KW-0489">Methyltransferase</keyword>
<dbReference type="InterPro" id="IPR011530">
    <property type="entry name" value="rRNA_adenine_dimethylase"/>
</dbReference>
<feature type="domain" description="Ribosomal RNA adenine methylase transferase N-terminal" evidence="9">
    <location>
        <begin position="18"/>
        <end position="187"/>
    </location>
</feature>
<dbReference type="PROSITE" id="PS51689">
    <property type="entry name" value="SAM_RNA_A_N6_MT"/>
    <property type="match status" value="1"/>
</dbReference>
<dbReference type="SUPFAM" id="SSF53335">
    <property type="entry name" value="S-adenosyl-L-methionine-dependent methyltransferases"/>
    <property type="match status" value="1"/>
</dbReference>
<dbReference type="GO" id="GO:0005829">
    <property type="term" value="C:cytosol"/>
    <property type="evidence" value="ECO:0007669"/>
    <property type="project" value="TreeGrafter"/>
</dbReference>
<dbReference type="NCBIfam" id="TIGR00755">
    <property type="entry name" value="ksgA"/>
    <property type="match status" value="1"/>
</dbReference>
<sequence length="253" mass="28706">MVRAKKHLGQHFLKNPETAGRIAEALSGEGYSKVLEIGPGMGVLTQHLLEQKQEVFVVEIDTESVHYLEEHFAALQGHIIPGDFLQLDLKDLMKEPFALAGNYPYNISSQIIFKMLDYPDLIPEMVGMFQKEVADRLTAEPGSKTYGILSVLSAVFYDREYLFTVEPEEFNPPPKVRSGVIRFKRKENWQPEVAIPLLTKIVKAAFNQRRKTLRNALKSLNLPLEGIAPETLQKRAEQLTWQEFVALTQKLTG</sequence>
<keyword evidence="1 7" id="KW-0963">Cytoplasm</keyword>
<dbReference type="GO" id="GO:0003723">
    <property type="term" value="F:RNA binding"/>
    <property type="evidence" value="ECO:0007669"/>
    <property type="project" value="UniProtKB-UniRule"/>
</dbReference>
<protein>
    <recommendedName>
        <fullName evidence="7">Ribosomal RNA small subunit methyltransferase A</fullName>
        <ecNumber evidence="7">2.1.1.182</ecNumber>
    </recommendedName>
    <alternativeName>
        <fullName evidence="7">16S rRNA (adenine(1518)-N(6)/adenine(1519)-N(6))-dimethyltransferase</fullName>
    </alternativeName>
    <alternativeName>
        <fullName evidence="7">16S rRNA dimethyladenosine transferase</fullName>
    </alternativeName>
    <alternativeName>
        <fullName evidence="7">16S rRNA dimethylase</fullName>
    </alternativeName>
    <alternativeName>
        <fullName evidence="7">S-adenosylmethionine-6-N', N'-adenosyl(rRNA) dimethyltransferase</fullName>
    </alternativeName>
</protein>